<dbReference type="EMBL" id="DSRP01000475">
    <property type="protein sequence ID" value="HGG92663.1"/>
    <property type="molecule type" value="Genomic_DNA"/>
</dbReference>
<protein>
    <submittedName>
        <fullName evidence="1">Histidine phosphatase family protein</fullName>
    </submittedName>
</protein>
<gene>
    <name evidence="1" type="ORF">ENR59_06890</name>
</gene>
<sequence length="199" mass="21347">MFLLRHGAVEPETPWRYLGQRDLPLCLAGRGQAALWRETLSTVDFSFACTSDLTRCQATAQAVLAGRALTARPLPALREIDLGQWDGLTRQEVRERHPGQYEARGVRIADYRTPGGESFRDVAGRAVAGLAPILDTAQGDVLAVSHAGTIRALVCALVGLPLERLFHLGQGACCLSILERGGDGWVLTALNLPPGSGLP</sequence>
<dbReference type="Gene3D" id="3.40.50.1240">
    <property type="entry name" value="Phosphoglycerate mutase-like"/>
    <property type="match status" value="1"/>
</dbReference>
<comment type="caution">
    <text evidence="1">The sequence shown here is derived from an EMBL/GenBank/DDBJ whole genome shotgun (WGS) entry which is preliminary data.</text>
</comment>
<dbReference type="CDD" id="cd07067">
    <property type="entry name" value="HP_PGM_like"/>
    <property type="match status" value="1"/>
</dbReference>
<proteinExistence type="predicted"/>
<name>A0A7C4AH74_9BACT</name>
<dbReference type="PANTHER" id="PTHR48100">
    <property type="entry name" value="BROAD-SPECIFICITY PHOSPHATASE YOR283W-RELATED"/>
    <property type="match status" value="1"/>
</dbReference>
<dbReference type="PANTHER" id="PTHR48100:SF10">
    <property type="entry name" value="2-CARBOXY-D-ARABINITOL-1-PHOSPHATASE-RELATED"/>
    <property type="match status" value="1"/>
</dbReference>
<dbReference type="InterPro" id="IPR050275">
    <property type="entry name" value="PGM_Phosphatase"/>
</dbReference>
<accession>A0A7C4AH74</accession>
<reference evidence="1" key="1">
    <citation type="journal article" date="2020" name="mSystems">
        <title>Genome- and Community-Level Interaction Insights into Carbon Utilization and Element Cycling Functions of Hydrothermarchaeota in Hydrothermal Sediment.</title>
        <authorList>
            <person name="Zhou Z."/>
            <person name="Liu Y."/>
            <person name="Xu W."/>
            <person name="Pan J."/>
            <person name="Luo Z.H."/>
            <person name="Li M."/>
        </authorList>
    </citation>
    <scope>NUCLEOTIDE SEQUENCE [LARGE SCALE GENOMIC DNA]</scope>
    <source>
        <strain evidence="1">SpSt-413</strain>
    </source>
</reference>
<dbReference type="InterPro" id="IPR013078">
    <property type="entry name" value="His_Pase_superF_clade-1"/>
</dbReference>
<organism evidence="1">
    <name type="scientific">Fundidesulfovibrio putealis</name>
    <dbReference type="NCBI Taxonomy" id="270496"/>
    <lineage>
        <taxon>Bacteria</taxon>
        <taxon>Pseudomonadati</taxon>
        <taxon>Thermodesulfobacteriota</taxon>
        <taxon>Desulfovibrionia</taxon>
        <taxon>Desulfovibrionales</taxon>
        <taxon>Desulfovibrionaceae</taxon>
        <taxon>Fundidesulfovibrio</taxon>
    </lineage>
</organism>
<dbReference type="InterPro" id="IPR029033">
    <property type="entry name" value="His_PPase_superfam"/>
</dbReference>
<dbReference type="SMART" id="SM00855">
    <property type="entry name" value="PGAM"/>
    <property type="match status" value="1"/>
</dbReference>
<evidence type="ECO:0000313" key="1">
    <source>
        <dbReference type="EMBL" id="HGG92663.1"/>
    </source>
</evidence>
<dbReference type="SUPFAM" id="SSF53254">
    <property type="entry name" value="Phosphoglycerate mutase-like"/>
    <property type="match status" value="1"/>
</dbReference>
<dbReference type="AlphaFoldDB" id="A0A7C4AH74"/>
<dbReference type="Pfam" id="PF00300">
    <property type="entry name" value="His_Phos_1"/>
    <property type="match status" value="1"/>
</dbReference>
<dbReference type="GO" id="GO:0016791">
    <property type="term" value="F:phosphatase activity"/>
    <property type="evidence" value="ECO:0007669"/>
    <property type="project" value="TreeGrafter"/>
</dbReference>